<evidence type="ECO:0000259" key="2">
    <source>
        <dbReference type="Pfam" id="PF19830"/>
    </source>
</evidence>
<evidence type="ECO:0000313" key="4">
    <source>
        <dbReference type="EMBL" id="GEN05977.1"/>
    </source>
</evidence>
<dbReference type="Proteomes" id="UP000321514">
    <property type="component" value="Unassembled WGS sequence"/>
</dbReference>
<sequence length="585" mass="63205">MSDASDSSTALPPAAPASSRRHPFVRWCDEQQGPLLAALAGLLTFLATLGAGALQPGKIGWLIRDDFSQHLMGWLYFRQAPLGFPLGSTPNYIHPLGTSLGYTDSMPWVGLLLRPLSPLLPTTFQYVGPWLCLCLMLQGAAAAWVAQRLGASKQQQACVGALLVLSPTLLSRMALSHVALCTHWPLVLLVGLHLIPQSDARAARQALWLALALCVFTAGIHPVIAVMTLPLAISLCVRTALERQLPVKVPLLAAVACVAAMLGLFFVFGYLGTRTPVGAGGFGEFSADLNTLFNPHGHHYNWSRLLPLLPRLGGQYEGFGYLGAGGLLGALLAAVLLARKPTPHLALWRRWLPVSVLSVGLAFFALSWRVTFLGEDVADLSALYRPVLPWVEAFRSSGRFIWPLYYLVLLGGALVLARRLSPSRATLLAGLLLGLQVMDLNLGDGRQANQGAGRWGTPPSPELTSAAKGREHLVLYPPQMHDSSGRGCRAGPMDYHRWAYRAYLLGLTFNSGYVTRLDDARAQQYCLGLDADIAAGRLDSRTVYLSIPARVAQLQRIPGTRCTPEDGLWMCVHDTPSDAAPVTGR</sequence>
<evidence type="ECO:0000256" key="1">
    <source>
        <dbReference type="SAM" id="Phobius"/>
    </source>
</evidence>
<proteinExistence type="predicted"/>
<keyword evidence="6" id="KW-1185">Reference proteome</keyword>
<feature type="transmembrane region" description="Helical" evidence="1">
    <location>
        <begin position="35"/>
        <end position="54"/>
    </location>
</feature>
<protein>
    <recommendedName>
        <fullName evidence="8">Lipoprotein</fullName>
    </recommendedName>
</protein>
<feature type="transmembrane region" description="Helical" evidence="1">
    <location>
        <begin position="318"/>
        <end position="338"/>
    </location>
</feature>
<dbReference type="Pfam" id="PF25853">
    <property type="entry name" value="DUF6311_C"/>
    <property type="match status" value="1"/>
</dbReference>
<dbReference type="Pfam" id="PF19830">
    <property type="entry name" value="DUF6311"/>
    <property type="match status" value="1"/>
</dbReference>
<dbReference type="EMBL" id="BJXR01000013">
    <property type="protein sequence ID" value="GEN05977.1"/>
    <property type="molecule type" value="Genomic_DNA"/>
</dbReference>
<evidence type="ECO:0000313" key="6">
    <source>
        <dbReference type="Proteomes" id="UP000183760"/>
    </source>
</evidence>
<evidence type="ECO:0000313" key="5">
    <source>
        <dbReference type="EMBL" id="SET61912.1"/>
    </source>
</evidence>
<reference evidence="4 7" key="2">
    <citation type="submission" date="2019-07" db="EMBL/GenBank/DDBJ databases">
        <title>Whole genome shotgun sequence of Myxococcus fulvus NBRC 100333.</title>
        <authorList>
            <person name="Hosoyama A."/>
            <person name="Uohara A."/>
            <person name="Ohji S."/>
            <person name="Ichikawa N."/>
        </authorList>
    </citation>
    <scope>NUCLEOTIDE SEQUENCE [LARGE SCALE GENOMIC DNA]</scope>
    <source>
        <strain evidence="4 7">NBRC 100333</strain>
    </source>
</reference>
<feature type="transmembrane region" description="Helical" evidence="1">
    <location>
        <begin position="174"/>
        <end position="195"/>
    </location>
</feature>
<organism evidence="4 7">
    <name type="scientific">Myxococcus fulvus</name>
    <dbReference type="NCBI Taxonomy" id="33"/>
    <lineage>
        <taxon>Bacteria</taxon>
        <taxon>Pseudomonadati</taxon>
        <taxon>Myxococcota</taxon>
        <taxon>Myxococcia</taxon>
        <taxon>Myxococcales</taxon>
        <taxon>Cystobacterineae</taxon>
        <taxon>Myxococcaceae</taxon>
        <taxon>Myxococcus</taxon>
    </lineage>
</organism>
<feature type="transmembrane region" description="Helical" evidence="1">
    <location>
        <begin position="249"/>
        <end position="271"/>
    </location>
</feature>
<dbReference type="EMBL" id="FOIB01000002">
    <property type="protein sequence ID" value="SET61912.1"/>
    <property type="molecule type" value="Genomic_DNA"/>
</dbReference>
<evidence type="ECO:0000313" key="7">
    <source>
        <dbReference type="Proteomes" id="UP000321514"/>
    </source>
</evidence>
<keyword evidence="1" id="KW-0812">Transmembrane</keyword>
<feature type="transmembrane region" description="Helical" evidence="1">
    <location>
        <begin position="207"/>
        <end position="237"/>
    </location>
</feature>
<dbReference type="STRING" id="1334629.MFUL124B02_35750"/>
<evidence type="ECO:0000259" key="3">
    <source>
        <dbReference type="Pfam" id="PF25853"/>
    </source>
</evidence>
<name>A0A511SWQ6_MYXFU</name>
<accession>A0A511SWQ6</accession>
<reference evidence="5 6" key="1">
    <citation type="submission" date="2016-10" db="EMBL/GenBank/DDBJ databases">
        <authorList>
            <person name="Varghese N."/>
            <person name="Submissions S."/>
        </authorList>
    </citation>
    <scope>NUCLEOTIDE SEQUENCE [LARGE SCALE GENOMIC DNA]</scope>
    <source>
        <strain evidence="5 6">DSM 16525</strain>
    </source>
</reference>
<feature type="transmembrane region" description="Helical" evidence="1">
    <location>
        <begin position="126"/>
        <end position="146"/>
    </location>
</feature>
<dbReference type="OrthoDB" id="1814621at2"/>
<feature type="transmembrane region" description="Helical" evidence="1">
    <location>
        <begin position="350"/>
        <end position="370"/>
    </location>
</feature>
<feature type="domain" description="DUF6311" evidence="2">
    <location>
        <begin position="38"/>
        <end position="440"/>
    </location>
</feature>
<feature type="transmembrane region" description="Helical" evidence="1">
    <location>
        <begin position="400"/>
        <end position="417"/>
    </location>
</feature>
<feature type="domain" description="DUF6311" evidence="3">
    <location>
        <begin position="464"/>
        <end position="572"/>
    </location>
</feature>
<dbReference type="Proteomes" id="UP000183760">
    <property type="component" value="Unassembled WGS sequence"/>
</dbReference>
<evidence type="ECO:0008006" key="8">
    <source>
        <dbReference type="Google" id="ProtNLM"/>
    </source>
</evidence>
<dbReference type="InterPro" id="IPR058671">
    <property type="entry name" value="DUF6311_C"/>
</dbReference>
<gene>
    <name evidence="4" type="ORF">MFU01_10140</name>
    <name evidence="5" type="ORF">SAMN05443572_102906</name>
</gene>
<dbReference type="InterPro" id="IPR046278">
    <property type="entry name" value="DUF6311"/>
</dbReference>
<keyword evidence="1" id="KW-1133">Transmembrane helix</keyword>
<dbReference type="AlphaFoldDB" id="A0A511SWQ6"/>
<keyword evidence="1" id="KW-0472">Membrane</keyword>
<dbReference type="RefSeq" id="WP_083559766.1">
    <property type="nucleotide sequence ID" value="NZ_BJXR01000013.1"/>
</dbReference>
<comment type="caution">
    <text evidence="4">The sequence shown here is derived from an EMBL/GenBank/DDBJ whole genome shotgun (WGS) entry which is preliminary data.</text>
</comment>